<name>A0ABU4KBK0_9ACTN</name>
<organism evidence="1 2">
    <name type="scientific">Streptomyces roseolus</name>
    <dbReference type="NCBI Taxonomy" id="67358"/>
    <lineage>
        <taxon>Bacteria</taxon>
        <taxon>Bacillati</taxon>
        <taxon>Actinomycetota</taxon>
        <taxon>Actinomycetes</taxon>
        <taxon>Kitasatosporales</taxon>
        <taxon>Streptomycetaceae</taxon>
        <taxon>Streptomyces</taxon>
    </lineage>
</organism>
<evidence type="ECO:0000313" key="1">
    <source>
        <dbReference type="EMBL" id="MDX2295154.1"/>
    </source>
</evidence>
<sequence>MGRVEDGTPYRWGQLYAALVAVRGLAKGGRVVPATERETKDATGAPRGTFEAMLPHLGMQVLTARQKGGKVAEATETAVADIGRLIPPEHMSRGGLKPPEAAAFRLGYAERTAAYRKEWEDVVD</sequence>
<dbReference type="RefSeq" id="WP_319011396.1">
    <property type="nucleotide sequence ID" value="NZ_JAWJZF010000434.1"/>
</dbReference>
<protein>
    <submittedName>
        <fullName evidence="1">Uncharacterized protein</fullName>
    </submittedName>
</protein>
<dbReference type="EMBL" id="JAWJZF010000434">
    <property type="protein sequence ID" value="MDX2295154.1"/>
    <property type="molecule type" value="Genomic_DNA"/>
</dbReference>
<proteinExistence type="predicted"/>
<evidence type="ECO:0000313" key="2">
    <source>
        <dbReference type="Proteomes" id="UP001278571"/>
    </source>
</evidence>
<accession>A0ABU4KBK0</accession>
<dbReference type="Proteomes" id="UP001278571">
    <property type="component" value="Unassembled WGS sequence"/>
</dbReference>
<comment type="caution">
    <text evidence="1">The sequence shown here is derived from an EMBL/GenBank/DDBJ whole genome shotgun (WGS) entry which is preliminary data.</text>
</comment>
<keyword evidence="2" id="KW-1185">Reference proteome</keyword>
<reference evidence="1 2" key="1">
    <citation type="submission" date="2023-10" db="EMBL/GenBank/DDBJ databases">
        <authorList>
            <person name="Wang X.X."/>
        </authorList>
    </citation>
    <scope>NUCLEOTIDE SEQUENCE [LARGE SCALE GENOMIC DNA]</scope>
    <source>
        <strain evidence="1 2">NBRC 12816</strain>
    </source>
</reference>
<gene>
    <name evidence="1" type="ORF">R2363_23615</name>
</gene>